<organism evidence="1 2">
    <name type="scientific">Paramecium bursaria Chlorella virus FR483</name>
    <name type="common">PBCV-FR483</name>
    <dbReference type="NCBI Taxonomy" id="399781"/>
    <lineage>
        <taxon>Viruses</taxon>
        <taxon>Varidnaviria</taxon>
        <taxon>Bamfordvirae</taxon>
        <taxon>Nucleocytoviricota</taxon>
        <taxon>Megaviricetes</taxon>
        <taxon>Algavirales</taxon>
        <taxon>Phycodnaviridae</taxon>
        <taxon>Chlorovirus</taxon>
        <taxon>Chlorovirus conductrix</taxon>
        <taxon>Paramecium bursaria Chlorella virus A1</taxon>
    </lineage>
</organism>
<dbReference type="KEGG" id="vg:5470152"/>
<dbReference type="RefSeq" id="YP_001425771.1">
    <property type="nucleotide sequence ID" value="NC_008603.1"/>
</dbReference>
<evidence type="ECO:0000313" key="1">
    <source>
        <dbReference type="EMBL" id="ABT15424.1"/>
    </source>
</evidence>
<accession>A7J6J3</accession>
<name>A7J6J3_PBCVF</name>
<reference evidence="1 2" key="1">
    <citation type="journal article" date="2007" name="Virology">
        <title>Sequence and annotation of the 314-kb MT325 and the 321-kb FR483 viruses that infect Chlorella Pbi.</title>
        <authorList>
            <person name="Fitzgerald L.A."/>
            <person name="Graves M.V."/>
            <person name="Li X."/>
            <person name="Feldblyum T."/>
            <person name="Hartigan J."/>
            <person name="Van Etten J.L."/>
        </authorList>
    </citation>
    <scope>NUCLEOTIDE SEQUENCE [LARGE SCALE GENOMIC DNA]</scope>
    <source>
        <strain evidence="1 2">FR483</strain>
    </source>
</reference>
<dbReference type="GeneID" id="5470152"/>
<organismHost>
    <name type="scientific">Paramecium bursaria</name>
    <dbReference type="NCBI Taxonomy" id="74790"/>
</organismHost>
<gene>
    <name evidence="1" type="primary">n139R</name>
    <name evidence="1" type="ORF">FR483_n139R</name>
</gene>
<dbReference type="Proteomes" id="UP000204095">
    <property type="component" value="Segment"/>
</dbReference>
<dbReference type="EMBL" id="DQ890022">
    <property type="protein sequence ID" value="ABT15424.1"/>
    <property type="molecule type" value="Genomic_DNA"/>
</dbReference>
<sequence>MWHLSTYKFIEKVWGTCICCTAPPTASDIWKSEDACIFKEPFLLRTWLGIICYFKNAPDGTVLLHPCSRTGTELYMSK</sequence>
<proteinExistence type="predicted"/>
<evidence type="ECO:0000313" key="2">
    <source>
        <dbReference type="Proteomes" id="UP000204095"/>
    </source>
</evidence>
<protein>
    <submittedName>
        <fullName evidence="1">Uncharacterized protein n139R</fullName>
    </submittedName>
</protein>